<gene>
    <name evidence="2" type="ORF">A3224_01400</name>
</gene>
<reference evidence="3" key="1">
    <citation type="submission" date="2016-03" db="EMBL/GenBank/DDBJ databases">
        <authorList>
            <person name="Lee Y.-S."/>
            <person name="Choi Y.-L."/>
        </authorList>
    </citation>
    <scope>NUCLEOTIDE SEQUENCE [LARGE SCALE GENOMIC DNA]</scope>
    <source>
        <strain evidence="3">DAU221</strain>
    </source>
</reference>
<accession>A0A143HJG0</accession>
<keyword evidence="1" id="KW-1133">Transmembrane helix</keyword>
<evidence type="ECO:0000313" key="2">
    <source>
        <dbReference type="EMBL" id="AMX01412.1"/>
    </source>
</evidence>
<dbReference type="Proteomes" id="UP000076077">
    <property type="component" value="Chromosome"/>
</dbReference>
<sequence length="191" mass="21284">MSEMENRVASETEQDRELLRLLRTIEVPEPGDDFEARMLQKVIFRARADRARKIPIRPSFPHLGWLPLSAALLCAVFISSALYWAGRGLEPATQLQEAVALRPVHILLQSPRDMPGATIRVTLPDNVGLDGYERVRTLQWRADISAGENRLSLPVRIGASGEVGEIRVEVEYRGARKSLHLPVATGAVTRT</sequence>
<protein>
    <submittedName>
        <fullName evidence="2">Uncharacterized protein</fullName>
    </submittedName>
</protein>
<keyword evidence="1" id="KW-0812">Transmembrane</keyword>
<dbReference type="AlphaFoldDB" id="A0A143HJG0"/>
<name>A0A143HJG0_MICTH</name>
<dbReference type="EMBL" id="CP014864">
    <property type="protein sequence ID" value="AMX01412.1"/>
    <property type="molecule type" value="Genomic_DNA"/>
</dbReference>
<feature type="transmembrane region" description="Helical" evidence="1">
    <location>
        <begin position="65"/>
        <end position="85"/>
    </location>
</feature>
<organism evidence="2 3">
    <name type="scientific">Microbulbifer thermotolerans</name>
    <dbReference type="NCBI Taxonomy" id="252514"/>
    <lineage>
        <taxon>Bacteria</taxon>
        <taxon>Pseudomonadati</taxon>
        <taxon>Pseudomonadota</taxon>
        <taxon>Gammaproteobacteria</taxon>
        <taxon>Cellvibrionales</taxon>
        <taxon>Microbulbiferaceae</taxon>
        <taxon>Microbulbifer</taxon>
    </lineage>
</organism>
<evidence type="ECO:0000256" key="1">
    <source>
        <dbReference type="SAM" id="Phobius"/>
    </source>
</evidence>
<keyword evidence="3" id="KW-1185">Reference proteome</keyword>
<proteinExistence type="predicted"/>
<dbReference type="KEGG" id="mthd:A3224_01400"/>
<dbReference type="RefSeq" id="WP_067150497.1">
    <property type="nucleotide sequence ID" value="NZ_FOKT01000004.1"/>
</dbReference>
<evidence type="ECO:0000313" key="3">
    <source>
        <dbReference type="Proteomes" id="UP000076077"/>
    </source>
</evidence>
<dbReference type="STRING" id="252514.A3224_01400"/>
<keyword evidence="1" id="KW-0472">Membrane</keyword>